<dbReference type="PRINTS" id="PR00206">
    <property type="entry name" value="CONNEXIN"/>
</dbReference>
<dbReference type="Pfam" id="PF00029">
    <property type="entry name" value="Connexin"/>
    <property type="match status" value="1"/>
</dbReference>
<evidence type="ECO:0000256" key="5">
    <source>
        <dbReference type="ARBA" id="ARBA00022868"/>
    </source>
</evidence>
<keyword evidence="8 10" id="KW-0472">Membrane</keyword>
<reference evidence="14" key="1">
    <citation type="submission" date="2003-08" db="EMBL/GenBank/DDBJ databases">
        <authorList>
            <person name="Birren B."/>
            <person name="Nusbaum C."/>
            <person name="Abebe A."/>
            <person name="Abouelleil A."/>
            <person name="Adekoya E."/>
            <person name="Ait-zahra M."/>
            <person name="Allen N."/>
            <person name="Allen T."/>
            <person name="An P."/>
            <person name="Anderson M."/>
            <person name="Anderson S."/>
            <person name="Arachchi H."/>
            <person name="Armbruster J."/>
            <person name="Bachantsang P."/>
            <person name="Baldwin J."/>
            <person name="Barry A."/>
            <person name="Bayul T."/>
            <person name="Blitshsteyn B."/>
            <person name="Bloom T."/>
            <person name="Blye J."/>
            <person name="Boguslavskiy L."/>
            <person name="Borowsky M."/>
            <person name="Boukhgalter B."/>
            <person name="Brunache A."/>
            <person name="Butler J."/>
            <person name="Calixte N."/>
            <person name="Calvo S."/>
            <person name="Camarata J."/>
            <person name="Campo K."/>
            <person name="Chang J."/>
            <person name="Cheshatsang Y."/>
            <person name="Citroen M."/>
            <person name="Collymore A."/>
            <person name="Considine T."/>
            <person name="Cook A."/>
            <person name="Cooke P."/>
            <person name="Corum B."/>
            <person name="Cuomo C."/>
            <person name="David R."/>
            <person name="Dawoe T."/>
            <person name="Degray S."/>
            <person name="Dodge S."/>
            <person name="Dooley K."/>
            <person name="Dorje P."/>
            <person name="Dorjee K."/>
            <person name="Dorris L."/>
            <person name="Duffey N."/>
            <person name="Dupes A."/>
            <person name="Elkins T."/>
            <person name="Engels R."/>
            <person name="Erickson J."/>
            <person name="Farina A."/>
            <person name="Faro S."/>
            <person name="Ferreira P."/>
            <person name="Fischer H."/>
            <person name="Fitzgerald M."/>
            <person name="Foley K."/>
            <person name="Gage D."/>
            <person name="Galagan J."/>
            <person name="Gearin G."/>
            <person name="Gnerre S."/>
            <person name="Gnirke A."/>
            <person name="Goyette A."/>
            <person name="Graham J."/>
            <person name="Grandbois E."/>
            <person name="Gyaltsen K."/>
            <person name="Hafez N."/>
            <person name="Hagopian D."/>
            <person name="Hagos B."/>
            <person name="Hall J."/>
            <person name="Hatcher B."/>
            <person name="Heller A."/>
            <person name="Higgins H."/>
            <person name="Honan T."/>
            <person name="Horn A."/>
            <person name="Houde N."/>
            <person name="Hughes L."/>
            <person name="Hulme W."/>
            <person name="Husby E."/>
            <person name="Iliev I."/>
            <person name="Jaffe D."/>
            <person name="Jones C."/>
            <person name="Kamal M."/>
            <person name="Kamat A."/>
            <person name="Kamvysselis M."/>
            <person name="Karlsson E."/>
            <person name="Kells C."/>
            <person name="Kieu A."/>
            <person name="Kisner P."/>
            <person name="Kodira C."/>
            <person name="Kulbokas E."/>
            <person name="Labutti K."/>
            <person name="Lama D."/>
            <person name="Landers T."/>
            <person name="Leger J."/>
            <person name="Levine S."/>
            <person name="Lewis D."/>
            <person name="Lewis T."/>
            <person name="Lindblad-toh K."/>
            <person name="Liu X."/>
            <person name="Lokyitsang T."/>
            <person name="Lokyitsang Y."/>
            <person name="Lucien O."/>
            <person name="Lui A."/>
            <person name="Ma L.J."/>
            <person name="Mabbitt R."/>
            <person name="Macdonald J."/>
            <person name="Maclean C."/>
            <person name="Major J."/>
            <person name="Manning J."/>
            <person name="Marabella R."/>
            <person name="Maru K."/>
            <person name="Matthews C."/>
            <person name="Mauceli E."/>
            <person name="Mccarthy M."/>
            <person name="Mcdonough S."/>
            <person name="Mcghee T."/>
            <person name="Meldrim J."/>
            <person name="Meneus L."/>
            <person name="Mesirov J."/>
            <person name="Mihalev A."/>
            <person name="Mihova T."/>
            <person name="Mikkelsen T."/>
            <person name="Mlenga V."/>
            <person name="Moru K."/>
            <person name="Mozes J."/>
            <person name="Mulrain L."/>
            <person name="Munson G."/>
            <person name="Naylor J."/>
            <person name="Newes C."/>
            <person name="Nguyen C."/>
            <person name="Nguyen N."/>
            <person name="Nguyen T."/>
            <person name="Nicol R."/>
            <person name="Nielsen C."/>
            <person name="Nizzari M."/>
            <person name="Norbu C."/>
            <person name="Norbu N."/>
            <person name="O'donnell P."/>
            <person name="Okoawo O."/>
            <person name="O'leary S."/>
            <person name="Omotosho B."/>
            <person name="O'neill K."/>
            <person name="Osman S."/>
            <person name="Parker S."/>
            <person name="Perrin D."/>
            <person name="Phunkhang P."/>
            <person name="Piqani B."/>
            <person name="Purcell S."/>
            <person name="Rachupka T."/>
            <person name="Ramasamy U."/>
            <person name="Rameau R."/>
            <person name="Ray V."/>
            <person name="Raymond C."/>
            <person name="Retta R."/>
            <person name="Richardson S."/>
            <person name="Rise C."/>
            <person name="Rodriguez J."/>
            <person name="Rogers J."/>
            <person name="Rogov P."/>
            <person name="Rutman M."/>
            <person name="Schupbach R."/>
            <person name="Seaman C."/>
            <person name="Settipalli S."/>
            <person name="Sharpe T."/>
            <person name="Sheridan J."/>
            <person name="Sherpa N."/>
            <person name="Shi J."/>
            <person name="Smirnov S."/>
            <person name="Smith C."/>
            <person name="Sougnez C."/>
            <person name="Spencer B."/>
            <person name="Stalker J."/>
            <person name="Stange-thomann N."/>
            <person name="Stavropoulos S."/>
            <person name="Stetson K."/>
            <person name="Stone C."/>
            <person name="Stone S."/>
            <person name="Stubbs M."/>
            <person name="Talamas J."/>
            <person name="Tchuinga P."/>
            <person name="Tenzing P."/>
            <person name="Tesfaye S."/>
            <person name="Theodore J."/>
            <person name="Thoulutsang Y."/>
            <person name="Topham K."/>
            <person name="Towey S."/>
            <person name="Tsamla T."/>
            <person name="Tsomo N."/>
            <person name="Vallee D."/>
            <person name="Vassiliev H."/>
            <person name="Venkataraman V."/>
            <person name="Vinson J."/>
            <person name="Vo A."/>
            <person name="Wade C."/>
            <person name="Wang S."/>
            <person name="Wangchuk T."/>
            <person name="Wangdi T."/>
            <person name="Whittaker C."/>
            <person name="Wilkinson J."/>
            <person name="Wu Y."/>
            <person name="Wyman D."/>
            <person name="Yadav S."/>
            <person name="Yang S."/>
            <person name="Yang X."/>
            <person name="Yeager S."/>
            <person name="Yee E."/>
            <person name="Young G."/>
            <person name="Zainoun J."/>
            <person name="Zembeck L."/>
            <person name="Zimmer A."/>
            <person name="Zody M."/>
            <person name="Lander E."/>
        </authorList>
    </citation>
    <scope>NUCLEOTIDE SEQUENCE [LARGE SCALE GENOMIC DNA]</scope>
</reference>
<evidence type="ECO:0000256" key="7">
    <source>
        <dbReference type="ARBA" id="ARBA00022989"/>
    </source>
</evidence>
<reference evidence="13" key="2">
    <citation type="submission" date="2025-08" db="UniProtKB">
        <authorList>
            <consortium name="Ensembl"/>
        </authorList>
    </citation>
    <scope>IDENTIFICATION</scope>
</reference>
<dbReference type="SMART" id="SM01089">
    <property type="entry name" value="Connexin_CCC"/>
    <property type="match status" value="1"/>
</dbReference>
<dbReference type="InterPro" id="IPR013092">
    <property type="entry name" value="Connexin_N"/>
</dbReference>
<evidence type="ECO:0000313" key="13">
    <source>
        <dbReference type="Ensembl" id="ENSCSAVP00000000502.1"/>
    </source>
</evidence>
<dbReference type="AlphaFoldDB" id="H2Y5A4"/>
<feature type="domain" description="Connexin N-terminal" evidence="11">
    <location>
        <begin position="43"/>
        <end position="76"/>
    </location>
</feature>
<feature type="transmembrane region" description="Helical" evidence="10">
    <location>
        <begin position="182"/>
        <end position="203"/>
    </location>
</feature>
<evidence type="ECO:0000256" key="9">
    <source>
        <dbReference type="RuleBase" id="RU000630"/>
    </source>
</evidence>
<dbReference type="Gene3D" id="1.20.1440.80">
    <property type="entry name" value="Gap junction channel protein cysteine-rich domain"/>
    <property type="match status" value="1"/>
</dbReference>
<dbReference type="GeneTree" id="ENSGT01150000286949"/>
<feature type="transmembrane region" description="Helical" evidence="10">
    <location>
        <begin position="77"/>
        <end position="96"/>
    </location>
</feature>
<evidence type="ECO:0000256" key="8">
    <source>
        <dbReference type="ARBA" id="ARBA00023136"/>
    </source>
</evidence>
<keyword evidence="6" id="KW-0965">Cell junction</keyword>
<dbReference type="PANTHER" id="PTHR11984">
    <property type="entry name" value="CONNEXIN"/>
    <property type="match status" value="1"/>
</dbReference>
<dbReference type="GO" id="GO:0007267">
    <property type="term" value="P:cell-cell signaling"/>
    <property type="evidence" value="ECO:0007669"/>
    <property type="project" value="TreeGrafter"/>
</dbReference>
<evidence type="ECO:0000256" key="6">
    <source>
        <dbReference type="ARBA" id="ARBA00022949"/>
    </source>
</evidence>
<dbReference type="InterPro" id="IPR000500">
    <property type="entry name" value="Connexin"/>
</dbReference>
<evidence type="ECO:0000313" key="14">
    <source>
        <dbReference type="Proteomes" id="UP000007875"/>
    </source>
</evidence>
<evidence type="ECO:0000256" key="1">
    <source>
        <dbReference type="ARBA" id="ARBA00004610"/>
    </source>
</evidence>
<protein>
    <recommendedName>
        <fullName evidence="9">Gap junction protein</fullName>
    </recommendedName>
</protein>
<dbReference type="GO" id="GO:0005922">
    <property type="term" value="C:connexin complex"/>
    <property type="evidence" value="ECO:0007669"/>
    <property type="project" value="InterPro"/>
</dbReference>
<accession>H2Y5A4</accession>
<proteinExistence type="inferred from homology"/>
<sequence length="267" mass="31429">QMAWHIIHSLLEQVRLHSTFPGKLWIIMMFIFRIVVVARIGDMVYHDEQSHFVCNTLSPGCSNVCFNAFSPISQLRFWSLMVLVVSTPGILFCIYASHKIYHAYVNGTTTTRESDRNNIKLNHRNNIKLNYRNNIKFINKNIIKGRKVEYISVNPKPNHYDEIKANKQNKIMLENPQLYRAYWWHVVIRTILEVGFLVGQYYLYGWFVPELFECARWPCPKTVDCFVSRPMEKTCLLWLMFGLGAIACVLSIGEFWALGWERFKYAM</sequence>
<keyword evidence="3" id="KW-1003">Cell membrane</keyword>
<reference evidence="13" key="3">
    <citation type="submission" date="2025-09" db="UniProtKB">
        <authorList>
            <consortium name="Ensembl"/>
        </authorList>
    </citation>
    <scope>IDENTIFICATION</scope>
</reference>
<evidence type="ECO:0000256" key="4">
    <source>
        <dbReference type="ARBA" id="ARBA00022692"/>
    </source>
</evidence>
<evidence type="ECO:0000259" key="12">
    <source>
        <dbReference type="SMART" id="SM01089"/>
    </source>
</evidence>
<keyword evidence="4 9" id="KW-0812">Transmembrane</keyword>
<dbReference type="OMA" id="THITHWE"/>
<evidence type="ECO:0000256" key="3">
    <source>
        <dbReference type="ARBA" id="ARBA00022475"/>
    </source>
</evidence>
<comment type="subunit">
    <text evidence="9">A connexon is composed of a hexamer of connexins.</text>
</comment>
<feature type="transmembrane region" description="Helical" evidence="10">
    <location>
        <begin position="24"/>
        <end position="41"/>
    </location>
</feature>
<dbReference type="InterPro" id="IPR017990">
    <property type="entry name" value="Connexin_CS"/>
</dbReference>
<evidence type="ECO:0000256" key="10">
    <source>
        <dbReference type="SAM" id="Phobius"/>
    </source>
</evidence>
<dbReference type="InterPro" id="IPR038359">
    <property type="entry name" value="Connexin_N_sf"/>
</dbReference>
<keyword evidence="5 9" id="KW-0303">Gap junction</keyword>
<dbReference type="Ensembl" id="ENSCSAVT00000000507.1">
    <property type="protein sequence ID" value="ENSCSAVP00000000502.1"/>
    <property type="gene ID" value="ENSCSAVG00000000285.1"/>
</dbReference>
<comment type="function">
    <text evidence="9">One gap junction consists of a cluster of closely packed pairs of transmembrane channels, the connexons, through which materials of low MW diffuse from one cell to a neighboring cell.</text>
</comment>
<organism evidence="13 14">
    <name type="scientific">Ciona savignyi</name>
    <name type="common">Pacific transparent sea squirt</name>
    <dbReference type="NCBI Taxonomy" id="51511"/>
    <lineage>
        <taxon>Eukaryota</taxon>
        <taxon>Metazoa</taxon>
        <taxon>Chordata</taxon>
        <taxon>Tunicata</taxon>
        <taxon>Ascidiacea</taxon>
        <taxon>Phlebobranchia</taxon>
        <taxon>Cionidae</taxon>
        <taxon>Ciona</taxon>
    </lineage>
</organism>
<feature type="transmembrane region" description="Helical" evidence="10">
    <location>
        <begin position="236"/>
        <end position="258"/>
    </location>
</feature>
<dbReference type="InterPro" id="IPR019570">
    <property type="entry name" value="Connexin_CCC"/>
</dbReference>
<comment type="similarity">
    <text evidence="9">Belongs to the connexin family.</text>
</comment>
<dbReference type="PROSITE" id="PS00408">
    <property type="entry name" value="CONNEXINS_2"/>
    <property type="match status" value="1"/>
</dbReference>
<evidence type="ECO:0000256" key="2">
    <source>
        <dbReference type="ARBA" id="ARBA00004651"/>
    </source>
</evidence>
<feature type="domain" description="Connexin cysteine-rich" evidence="12">
    <location>
        <begin position="192"/>
        <end position="258"/>
    </location>
</feature>
<dbReference type="HOGENOM" id="CLU_037388_4_0_1"/>
<keyword evidence="14" id="KW-1185">Reference proteome</keyword>
<comment type="subcellular location">
    <subcellularLocation>
        <location evidence="1">Cell junction</location>
        <location evidence="1">Gap junction</location>
    </subcellularLocation>
    <subcellularLocation>
        <location evidence="2 9">Cell membrane</location>
        <topology evidence="2 9">Multi-pass membrane protein</topology>
    </subcellularLocation>
</comment>
<dbReference type="PANTHER" id="PTHR11984:SF53">
    <property type="entry name" value="GAP JUNCTION PROTEIN"/>
    <property type="match status" value="1"/>
</dbReference>
<name>H2Y5A4_CIOSA</name>
<dbReference type="SMART" id="SM00037">
    <property type="entry name" value="CNX"/>
    <property type="match status" value="1"/>
</dbReference>
<evidence type="ECO:0000259" key="11">
    <source>
        <dbReference type="SMART" id="SM00037"/>
    </source>
</evidence>
<dbReference type="GO" id="GO:0005243">
    <property type="term" value="F:gap junction channel activity"/>
    <property type="evidence" value="ECO:0007669"/>
    <property type="project" value="TreeGrafter"/>
</dbReference>
<keyword evidence="7 10" id="KW-1133">Transmembrane helix</keyword>
<dbReference type="Proteomes" id="UP000007875">
    <property type="component" value="Unassembled WGS sequence"/>
</dbReference>